<keyword evidence="2" id="KW-1185">Reference proteome</keyword>
<dbReference type="Proteomes" id="UP001634394">
    <property type="component" value="Unassembled WGS sequence"/>
</dbReference>
<evidence type="ECO:0000313" key="1">
    <source>
        <dbReference type="EMBL" id="KAL3868538.1"/>
    </source>
</evidence>
<sequence>VLKRMNILAELVQTEESIFDPDCTFFFCNKWDMVPSRKAASLKKDILQRLQTAWPRISSHHLFPCSFAQVSLKPIWMSYYLTKRKRLHRLQPVR</sequence>
<comment type="caution">
    <text evidence="1">The sequence shown here is derived from an EMBL/GenBank/DDBJ whole genome shotgun (WGS) entry which is preliminary data.</text>
</comment>
<dbReference type="EMBL" id="JBJQND010000008">
    <property type="protein sequence ID" value="KAL3868538.1"/>
    <property type="molecule type" value="Genomic_DNA"/>
</dbReference>
<feature type="non-terminal residue" evidence="1">
    <location>
        <position position="1"/>
    </location>
</feature>
<name>A0ABD3W6R7_SINWO</name>
<evidence type="ECO:0000313" key="2">
    <source>
        <dbReference type="Proteomes" id="UP001634394"/>
    </source>
</evidence>
<protein>
    <submittedName>
        <fullName evidence="1">Uncharacterized protein</fullName>
    </submittedName>
</protein>
<organism evidence="1 2">
    <name type="scientific">Sinanodonta woodiana</name>
    <name type="common">Chinese pond mussel</name>
    <name type="synonym">Anodonta woodiana</name>
    <dbReference type="NCBI Taxonomy" id="1069815"/>
    <lineage>
        <taxon>Eukaryota</taxon>
        <taxon>Metazoa</taxon>
        <taxon>Spiralia</taxon>
        <taxon>Lophotrochozoa</taxon>
        <taxon>Mollusca</taxon>
        <taxon>Bivalvia</taxon>
        <taxon>Autobranchia</taxon>
        <taxon>Heteroconchia</taxon>
        <taxon>Palaeoheterodonta</taxon>
        <taxon>Unionida</taxon>
        <taxon>Unionoidea</taxon>
        <taxon>Unionidae</taxon>
        <taxon>Unioninae</taxon>
        <taxon>Sinanodonta</taxon>
    </lineage>
</organism>
<proteinExistence type="predicted"/>
<dbReference type="AlphaFoldDB" id="A0ABD3W6R7"/>
<gene>
    <name evidence="1" type="ORF">ACJMK2_041339</name>
</gene>
<reference evidence="1 2" key="1">
    <citation type="submission" date="2024-11" db="EMBL/GenBank/DDBJ databases">
        <title>Chromosome-level genome assembly of the freshwater bivalve Anodonta woodiana.</title>
        <authorList>
            <person name="Chen X."/>
        </authorList>
    </citation>
    <scope>NUCLEOTIDE SEQUENCE [LARGE SCALE GENOMIC DNA]</scope>
    <source>
        <strain evidence="1">MN2024</strain>
        <tissue evidence="1">Gills</tissue>
    </source>
</reference>
<accession>A0ABD3W6R7</accession>